<keyword evidence="2" id="KW-0560">Oxidoreductase</keyword>
<keyword evidence="3" id="KW-1185">Reference proteome</keyword>
<dbReference type="Gene3D" id="3.10.180.10">
    <property type="entry name" value="2,3-Dihydroxybiphenyl 1,2-Dioxygenase, domain 1"/>
    <property type="match status" value="1"/>
</dbReference>
<dbReference type="PANTHER" id="PTHR35908:SF1">
    <property type="entry name" value="CONSERVED PROTEIN"/>
    <property type="match status" value="1"/>
</dbReference>
<sequence>MDTPSLLLAPDTTPGDSTVLNPFVIVENAPGLIDFVSAVFGATEDRAARTPMPDGLLIHAELDFGSGRLLLADRLPGWPARPGLLQVWVRDASAVLTRAHTRGATVITEPTAFYGETTIARMSDPWGNVWWLYQLAPRQPDPTPSWEGGDDTIFATIDAAMRDLAGGTKRGPAQDPPRPRLRQIVLDCPDPRALAEFYRELLGWAYRPGDEPPPPGEPDPLGSDWLVLRAPDGPGLAFQAVESLPEPTWPDPAVPQMAHLDTTVPDRGTLAAVHERALSLGARLILDRTDSPDEPLYVYADPAGHPFCVFVAAD</sequence>
<feature type="domain" description="VOC" evidence="1">
    <location>
        <begin position="180"/>
        <end position="312"/>
    </location>
</feature>
<proteinExistence type="predicted"/>
<dbReference type="Pfam" id="PF00903">
    <property type="entry name" value="Glyoxalase"/>
    <property type="match status" value="1"/>
</dbReference>
<dbReference type="InterPro" id="IPR037523">
    <property type="entry name" value="VOC_core"/>
</dbReference>
<dbReference type="PANTHER" id="PTHR35908">
    <property type="entry name" value="HYPOTHETICAL FUSION PROTEIN"/>
    <property type="match status" value="1"/>
</dbReference>
<dbReference type="CDD" id="cd06587">
    <property type="entry name" value="VOC"/>
    <property type="match status" value="1"/>
</dbReference>
<dbReference type="Gene3D" id="3.30.720.110">
    <property type="match status" value="1"/>
</dbReference>
<dbReference type="InterPro" id="IPR041581">
    <property type="entry name" value="Glyoxalase_6"/>
</dbReference>
<dbReference type="AlphaFoldDB" id="A0A7Z0D803"/>
<gene>
    <name evidence="2" type="ORF">GGQ54_001043</name>
</gene>
<comment type="caution">
    <text evidence="2">The sequence shown here is derived from an EMBL/GenBank/DDBJ whole genome shotgun (WGS) entry which is preliminary data.</text>
</comment>
<evidence type="ECO:0000259" key="1">
    <source>
        <dbReference type="PROSITE" id="PS51819"/>
    </source>
</evidence>
<dbReference type="InterPro" id="IPR004360">
    <property type="entry name" value="Glyas_Fos-R_dOase_dom"/>
</dbReference>
<organism evidence="2 3">
    <name type="scientific">Naumannella cuiyingiana</name>
    <dbReference type="NCBI Taxonomy" id="1347891"/>
    <lineage>
        <taxon>Bacteria</taxon>
        <taxon>Bacillati</taxon>
        <taxon>Actinomycetota</taxon>
        <taxon>Actinomycetes</taxon>
        <taxon>Propionibacteriales</taxon>
        <taxon>Propionibacteriaceae</taxon>
        <taxon>Naumannella</taxon>
    </lineage>
</organism>
<dbReference type="SUPFAM" id="SSF54593">
    <property type="entry name" value="Glyoxalase/Bleomycin resistance protein/Dihydroxybiphenyl dioxygenase"/>
    <property type="match status" value="2"/>
</dbReference>
<evidence type="ECO:0000313" key="2">
    <source>
        <dbReference type="EMBL" id="NYI70483.1"/>
    </source>
</evidence>
<dbReference type="GO" id="GO:0051213">
    <property type="term" value="F:dioxygenase activity"/>
    <property type="evidence" value="ECO:0007669"/>
    <property type="project" value="UniProtKB-KW"/>
</dbReference>
<keyword evidence="2" id="KW-0456">Lyase</keyword>
<dbReference type="EMBL" id="JACBZS010000001">
    <property type="protein sequence ID" value="NYI70483.1"/>
    <property type="molecule type" value="Genomic_DNA"/>
</dbReference>
<reference evidence="2 3" key="1">
    <citation type="submission" date="2020-07" db="EMBL/GenBank/DDBJ databases">
        <title>Sequencing the genomes of 1000 actinobacteria strains.</title>
        <authorList>
            <person name="Klenk H.-P."/>
        </authorList>
    </citation>
    <scope>NUCLEOTIDE SEQUENCE [LARGE SCALE GENOMIC DNA]</scope>
    <source>
        <strain evidence="2 3">DSM 103164</strain>
    </source>
</reference>
<accession>A0A7Z0D803</accession>
<name>A0A7Z0D803_9ACTN</name>
<keyword evidence="2" id="KW-0223">Dioxygenase</keyword>
<feature type="domain" description="VOC" evidence="1">
    <location>
        <begin position="18"/>
        <end position="135"/>
    </location>
</feature>
<dbReference type="Gene3D" id="3.30.720.120">
    <property type="match status" value="1"/>
</dbReference>
<protein>
    <submittedName>
        <fullName evidence="2">Putative glyoxalase superfamily protein PhnB/catechol 2,3-dioxygenase-like lactoylglutathione lyase family enzyme</fullName>
    </submittedName>
</protein>
<evidence type="ECO:0000313" key="3">
    <source>
        <dbReference type="Proteomes" id="UP000527616"/>
    </source>
</evidence>
<dbReference type="RefSeq" id="WP_246292555.1">
    <property type="nucleotide sequence ID" value="NZ_JACBZS010000001.1"/>
</dbReference>
<dbReference type="Pfam" id="PF18029">
    <property type="entry name" value="Glyoxalase_6"/>
    <property type="match status" value="1"/>
</dbReference>
<dbReference type="Proteomes" id="UP000527616">
    <property type="component" value="Unassembled WGS sequence"/>
</dbReference>
<dbReference type="InterPro" id="IPR029068">
    <property type="entry name" value="Glyas_Bleomycin-R_OHBP_Dase"/>
</dbReference>
<dbReference type="PROSITE" id="PS51819">
    <property type="entry name" value="VOC"/>
    <property type="match status" value="2"/>
</dbReference>
<dbReference type="GO" id="GO:0016829">
    <property type="term" value="F:lyase activity"/>
    <property type="evidence" value="ECO:0007669"/>
    <property type="project" value="UniProtKB-KW"/>
</dbReference>